<comment type="caution">
    <text evidence="3">The sequence shown here is derived from an EMBL/GenBank/DDBJ whole genome shotgun (WGS) entry which is preliminary data.</text>
</comment>
<proteinExistence type="predicted"/>
<reference evidence="3 4" key="1">
    <citation type="submission" date="2018-04" db="EMBL/GenBank/DDBJ databases">
        <authorList>
            <person name="Zhang X."/>
            <person name="Yuan J."/>
            <person name="Li F."/>
            <person name="Xiang J."/>
        </authorList>
    </citation>
    <scope>NUCLEOTIDE SEQUENCE [LARGE SCALE GENOMIC DNA]</scope>
    <source>
        <tissue evidence="3">Muscle</tissue>
    </source>
</reference>
<dbReference type="SUPFAM" id="SSF57424">
    <property type="entry name" value="LDL receptor-like module"/>
    <property type="match status" value="1"/>
</dbReference>
<feature type="disulfide bond" evidence="2">
    <location>
        <begin position="438"/>
        <end position="456"/>
    </location>
</feature>
<dbReference type="OrthoDB" id="6351594at2759"/>
<comment type="caution">
    <text evidence="2">Lacks conserved residue(s) required for the propagation of feature annotation.</text>
</comment>
<evidence type="ECO:0000313" key="4">
    <source>
        <dbReference type="Proteomes" id="UP000283509"/>
    </source>
</evidence>
<keyword evidence="1 2" id="KW-1015">Disulfide bond</keyword>
<dbReference type="InterPro" id="IPR036734">
    <property type="entry name" value="Neur_chan_lig-bd_sf"/>
</dbReference>
<dbReference type="SUPFAM" id="SSF63712">
    <property type="entry name" value="Nicotinic receptor ligand binding domain-like"/>
    <property type="match status" value="1"/>
</dbReference>
<dbReference type="Proteomes" id="UP000283509">
    <property type="component" value="Unassembled WGS sequence"/>
</dbReference>
<dbReference type="GO" id="GO:0016020">
    <property type="term" value="C:membrane"/>
    <property type="evidence" value="ECO:0007669"/>
    <property type="project" value="InterPro"/>
</dbReference>
<dbReference type="SUPFAM" id="SSF49899">
    <property type="entry name" value="Concanavalin A-like lectins/glucanases"/>
    <property type="match status" value="1"/>
</dbReference>
<sequence>MATFGYFADASGVPIYGLHTESPPQQGMTWLQKDLAIQEPSEHITVCLHMRLHFVYTDPAIVLYIDGTFFAVVYEGKFALFNARYFWSSDTAPSVRAWSHLCYVFGAEPGVAVGGRYVPGRRQGDLGDPMPIVAPRNLTLGTPLGASDPLSSSPVGGFFTVPRVYTRKLTEDEMRTLAECGEGPYGDQVAGSWQVRWTQWEGPESAHTVDLGTVPDTLVSPLNYEAYEFHNLTPSALFGNVPSEAMCSPQPRSKYMLVRADKVSYPPAERLCSVYGGRLPETFDEPMVMNTLPDLMLFTWIKSNGNKTCRSLGIQARKDVALDMSIGCGHTSRQLLCEVPWSSYVELRHSGPAGYDDRFFLLTRGTRPVFLSQNGRQIVGDGASGTELKLLDSDGEVLATARTARRFHPMGRHVWRDAATNATRTMVLSACGQTEFTCDDGWCVPLSTRCDGANDCGDDSDEACSLLLPLPPTYRADRPPLPRTPLSLLVRLVRVHDVDVANNLLTAWLQLETRWRDERVLFSQLSNEAMDNILPQPDKVWSPMYDLDNAVFQDKVAYLHAKFSSRKRQRGTVLGIRR</sequence>
<evidence type="ECO:0000256" key="1">
    <source>
        <dbReference type="ARBA" id="ARBA00023157"/>
    </source>
</evidence>
<dbReference type="Pfam" id="PF00057">
    <property type="entry name" value="Ldl_recept_a"/>
    <property type="match status" value="1"/>
</dbReference>
<keyword evidence="4" id="KW-1185">Reference proteome</keyword>
<reference evidence="3 4" key="2">
    <citation type="submission" date="2019-01" db="EMBL/GenBank/DDBJ databases">
        <title>The decoding of complex shrimp genome reveals the adaptation for benthos swimmer, frequently molting mechanism and breeding impact on genome.</title>
        <authorList>
            <person name="Sun Y."/>
            <person name="Gao Y."/>
            <person name="Yu Y."/>
        </authorList>
    </citation>
    <scope>NUCLEOTIDE SEQUENCE [LARGE SCALE GENOMIC DNA]</scope>
    <source>
        <tissue evidence="3">Muscle</tissue>
    </source>
</reference>
<dbReference type="Gene3D" id="4.10.400.10">
    <property type="entry name" value="Low-density Lipoprotein Receptor"/>
    <property type="match status" value="1"/>
</dbReference>
<dbReference type="Gene3D" id="2.60.120.200">
    <property type="match status" value="1"/>
</dbReference>
<feature type="disulfide bond" evidence="2">
    <location>
        <begin position="431"/>
        <end position="443"/>
    </location>
</feature>
<organism evidence="3 4">
    <name type="scientific">Penaeus vannamei</name>
    <name type="common">Whiteleg shrimp</name>
    <name type="synonym">Litopenaeus vannamei</name>
    <dbReference type="NCBI Taxonomy" id="6689"/>
    <lineage>
        <taxon>Eukaryota</taxon>
        <taxon>Metazoa</taxon>
        <taxon>Ecdysozoa</taxon>
        <taxon>Arthropoda</taxon>
        <taxon>Crustacea</taxon>
        <taxon>Multicrustacea</taxon>
        <taxon>Malacostraca</taxon>
        <taxon>Eumalacostraca</taxon>
        <taxon>Eucarida</taxon>
        <taxon>Decapoda</taxon>
        <taxon>Dendrobranchiata</taxon>
        <taxon>Penaeoidea</taxon>
        <taxon>Penaeidae</taxon>
        <taxon>Penaeus</taxon>
    </lineage>
</organism>
<dbReference type="EMBL" id="QCYY01003247">
    <property type="protein sequence ID" value="ROT64479.1"/>
    <property type="molecule type" value="Genomic_DNA"/>
</dbReference>
<dbReference type="InterPro" id="IPR002172">
    <property type="entry name" value="LDrepeatLR_classA_rpt"/>
</dbReference>
<evidence type="ECO:0000256" key="2">
    <source>
        <dbReference type="PROSITE-ProRule" id="PRU00124"/>
    </source>
</evidence>
<accession>A0A423SJZ4</accession>
<dbReference type="GO" id="GO:0005230">
    <property type="term" value="F:extracellular ligand-gated monoatomic ion channel activity"/>
    <property type="evidence" value="ECO:0007669"/>
    <property type="project" value="InterPro"/>
</dbReference>
<dbReference type="SMART" id="SM00192">
    <property type="entry name" value="LDLa"/>
    <property type="match status" value="1"/>
</dbReference>
<protein>
    <recommendedName>
        <fullName evidence="5">Neurotransmitter-gated ion-channel ligand-binding domain-containing protein</fullName>
    </recommendedName>
</protein>
<evidence type="ECO:0008006" key="5">
    <source>
        <dbReference type="Google" id="ProtNLM"/>
    </source>
</evidence>
<dbReference type="AlphaFoldDB" id="A0A423SJZ4"/>
<name>A0A423SJZ4_PENVA</name>
<dbReference type="CDD" id="cd00112">
    <property type="entry name" value="LDLa"/>
    <property type="match status" value="1"/>
</dbReference>
<dbReference type="PROSITE" id="PS50068">
    <property type="entry name" value="LDLRA_2"/>
    <property type="match status" value="1"/>
</dbReference>
<dbReference type="InterPro" id="IPR036055">
    <property type="entry name" value="LDL_receptor-like_sf"/>
</dbReference>
<dbReference type="InterPro" id="IPR013320">
    <property type="entry name" value="ConA-like_dom_sf"/>
</dbReference>
<dbReference type="Gene3D" id="2.70.170.10">
    <property type="entry name" value="Neurotransmitter-gated ion-channel ligand-binding domain"/>
    <property type="match status" value="1"/>
</dbReference>
<evidence type="ECO:0000313" key="3">
    <source>
        <dbReference type="EMBL" id="ROT64479.1"/>
    </source>
</evidence>
<gene>
    <name evidence="3" type="ORF">C7M84_017571</name>
</gene>